<feature type="coiled-coil region" evidence="1">
    <location>
        <begin position="234"/>
        <end position="290"/>
    </location>
</feature>
<evidence type="ECO:0000313" key="4">
    <source>
        <dbReference type="Proteomes" id="UP000051952"/>
    </source>
</evidence>
<proteinExistence type="predicted"/>
<dbReference type="EMBL" id="CYKH01001906">
    <property type="protein sequence ID" value="CUG91330.1"/>
    <property type="molecule type" value="Genomic_DNA"/>
</dbReference>
<dbReference type="AlphaFoldDB" id="A0A0S4JIH7"/>
<keyword evidence="2" id="KW-0732">Signal</keyword>
<reference evidence="4" key="1">
    <citation type="submission" date="2015-09" db="EMBL/GenBank/DDBJ databases">
        <authorList>
            <consortium name="Pathogen Informatics"/>
        </authorList>
    </citation>
    <scope>NUCLEOTIDE SEQUENCE [LARGE SCALE GENOMIC DNA]</scope>
    <source>
        <strain evidence="4">Lake Konstanz</strain>
    </source>
</reference>
<evidence type="ECO:0000256" key="1">
    <source>
        <dbReference type="SAM" id="Coils"/>
    </source>
</evidence>
<gene>
    <name evidence="3" type="ORF">BSAL_31350</name>
</gene>
<dbReference type="Proteomes" id="UP000051952">
    <property type="component" value="Unassembled WGS sequence"/>
</dbReference>
<feature type="signal peptide" evidence="2">
    <location>
        <begin position="1"/>
        <end position="29"/>
    </location>
</feature>
<evidence type="ECO:0000313" key="3">
    <source>
        <dbReference type="EMBL" id="CUG91330.1"/>
    </source>
</evidence>
<dbReference type="VEuPathDB" id="TriTrypDB:BSAL_31350"/>
<protein>
    <recommendedName>
        <fullName evidence="5">Zinc finger protein</fullName>
    </recommendedName>
</protein>
<sequence length="1111" mass="122667">MQFSPHSKTFLPLNCGCLACHACAAAATAEYGGGDHNNNNSSETICPFHVAPTPNNVVFVTREIGAASVGDAQQRLFTYSRHTGPYNSLTALAETQQCQRQTTGVDGVTTKCNNTTTFRCKCKAPPMCRSCCDAHSAVHTAEARYHVIRDTPLSVQECLYVCTNPDDNCSPLKYFSTQSKSLFCSECVSVKDFSHVVGIDDKAHLDHSADAAAEIWDGLTTTLRRCDGAKATALKQYELLVANERDNLAAIRENCNRVVENVTTQFADTIEQLRSIIAEMESDCQRIVKAACDVTKKFETEFSRKARKQQNNLKAHVATAEALSNGVREQLTALLNTARFAPAIIPAANALIDFAQSFSASLPTSMTVQKFVACTTPFKPVVRINVSTSNNRCQPKVTYVSQANDIIRQLYQRKILQNKAQKAFRLVGLAQPEIACTNEVQAAFNATSEFRWLNARTLYHRLLEQPSVSLAVAYGSTVTEATPRDDMLRRGLSNLVGGPPLPLVRNRLLTPWHTKQFVAVATAVLNRVKDADSDDYLHFREPPLAYKHLAAVLRQASRPEHAVALLVALSVPKATPHLALAKSCWHRYDSLILSDIDITPNPQVLRSIGSELREISFDHGLHSDDSAVGAMRIFLWSGRDEFVATVLHVMLLSQYGNGVAFTLPPLSEVRRWLPRFTLLVAVALGSRGEDVTTVARSAVDRVNANPVAAFTTLCLASALPISLTMETVECEPCGLIVPRDCIVRCGARALCKSCYEDAARQFVDYPADRTLINDHRLAVRDYNTNVSNEVAEAVSRSIAAAEETIAFNESFHCPLNDRHQTPFHAPMPQHPETPGAPVGIRCPSCSIRWCAQCKCAEHPHAANCGDVTNAKHQWSVYSDNMTRFANVVLGDLDSEVMVVKLALTDRAAALERRRTFLQSQIARINGEIADLDHAIQQRHQMNAFEMTWDGDGGYPKVIGSRRCPHCSRQPIRRVQFCQYMVCGMNSHGGGNFQGGCMKPFDYCSPEAAYQEISTKGEEAEKANLVSKRNELTAHLEGVDQQIDFPPPVLADHWPALACSQCKKGLLGDFHVQCYHCEPPYLLCVYCIRGNKHNEHADPTRESGHMLTIRKP</sequence>
<feature type="chain" id="PRO_5006622369" description="Zinc finger protein" evidence="2">
    <location>
        <begin position="30"/>
        <end position="1111"/>
    </location>
</feature>
<accession>A0A0S4JIH7</accession>
<keyword evidence="4" id="KW-1185">Reference proteome</keyword>
<name>A0A0S4JIH7_BODSA</name>
<evidence type="ECO:0008006" key="5">
    <source>
        <dbReference type="Google" id="ProtNLM"/>
    </source>
</evidence>
<keyword evidence="1" id="KW-0175">Coiled coil</keyword>
<organism evidence="3 4">
    <name type="scientific">Bodo saltans</name>
    <name type="common">Flagellated protozoan</name>
    <dbReference type="NCBI Taxonomy" id="75058"/>
    <lineage>
        <taxon>Eukaryota</taxon>
        <taxon>Discoba</taxon>
        <taxon>Euglenozoa</taxon>
        <taxon>Kinetoplastea</taxon>
        <taxon>Metakinetoplastina</taxon>
        <taxon>Eubodonida</taxon>
        <taxon>Bodonidae</taxon>
        <taxon>Bodo</taxon>
    </lineage>
</organism>
<evidence type="ECO:0000256" key="2">
    <source>
        <dbReference type="SAM" id="SignalP"/>
    </source>
</evidence>